<accession>A0A4Y7PDV2</accession>
<dbReference type="AlphaFoldDB" id="A0A4Y7PDV2"/>
<dbReference type="VEuPathDB" id="FungiDB:BD410DRAFT_810512"/>
<organism evidence="2 3">
    <name type="scientific">Rickenella mellea</name>
    <dbReference type="NCBI Taxonomy" id="50990"/>
    <lineage>
        <taxon>Eukaryota</taxon>
        <taxon>Fungi</taxon>
        <taxon>Dikarya</taxon>
        <taxon>Basidiomycota</taxon>
        <taxon>Agaricomycotina</taxon>
        <taxon>Agaricomycetes</taxon>
        <taxon>Hymenochaetales</taxon>
        <taxon>Rickenellaceae</taxon>
        <taxon>Rickenella</taxon>
    </lineage>
</organism>
<reference evidence="2 3" key="1">
    <citation type="submission" date="2018-06" db="EMBL/GenBank/DDBJ databases">
        <title>A transcriptomic atlas of mushroom development highlights an independent origin of complex multicellularity.</title>
        <authorList>
            <consortium name="DOE Joint Genome Institute"/>
            <person name="Krizsan K."/>
            <person name="Almasi E."/>
            <person name="Merenyi Z."/>
            <person name="Sahu N."/>
            <person name="Viragh M."/>
            <person name="Koszo T."/>
            <person name="Mondo S."/>
            <person name="Kiss B."/>
            <person name="Balint B."/>
            <person name="Kues U."/>
            <person name="Barry K."/>
            <person name="Hegedus J.C."/>
            <person name="Henrissat B."/>
            <person name="Johnson J."/>
            <person name="Lipzen A."/>
            <person name="Ohm R."/>
            <person name="Nagy I."/>
            <person name="Pangilinan J."/>
            <person name="Yan J."/>
            <person name="Xiong Y."/>
            <person name="Grigoriev I.V."/>
            <person name="Hibbett D.S."/>
            <person name="Nagy L.G."/>
        </authorList>
    </citation>
    <scope>NUCLEOTIDE SEQUENCE [LARGE SCALE GENOMIC DNA]</scope>
    <source>
        <strain evidence="2 3">SZMC22713</strain>
    </source>
</reference>
<name>A0A4Y7PDV2_9AGAM</name>
<evidence type="ECO:0000256" key="1">
    <source>
        <dbReference type="SAM" id="MobiDB-lite"/>
    </source>
</evidence>
<dbReference type="EMBL" id="ML170598">
    <property type="protein sequence ID" value="TDL13473.1"/>
    <property type="molecule type" value="Genomic_DNA"/>
</dbReference>
<keyword evidence="3" id="KW-1185">Reference proteome</keyword>
<evidence type="ECO:0000313" key="3">
    <source>
        <dbReference type="Proteomes" id="UP000294933"/>
    </source>
</evidence>
<sequence>MYLCVAGRLPSAARWLLVVDDRERAHSTLSVRSRPQQRAAVSRQWERLAGTTARRACPPITRPRCHAPPSRVGPSPRQGGTTPPDPVCGAIGFHSPPPPPPSPTARRPLIPSRGAVVFVALCVVALLAWCRVPVCGACVRLGWCGGSSWGARRFALHAASVVGRRVRRGGRVRALVVGVDDWLGTSTGVGVYDGGGSERVQRRQGETAGWRRRRRRREGEEGWEGTGSRDAGPPDWIELAES</sequence>
<protein>
    <submittedName>
        <fullName evidence="2">Uncharacterized protein</fullName>
    </submittedName>
</protein>
<dbReference type="Proteomes" id="UP000294933">
    <property type="component" value="Unassembled WGS sequence"/>
</dbReference>
<gene>
    <name evidence="2" type="ORF">BD410DRAFT_810512</name>
</gene>
<feature type="region of interest" description="Disordered" evidence="1">
    <location>
        <begin position="59"/>
        <end position="107"/>
    </location>
</feature>
<proteinExistence type="predicted"/>
<evidence type="ECO:0000313" key="2">
    <source>
        <dbReference type="EMBL" id="TDL13473.1"/>
    </source>
</evidence>
<feature type="region of interest" description="Disordered" evidence="1">
    <location>
        <begin position="194"/>
        <end position="242"/>
    </location>
</feature>